<proteinExistence type="predicted"/>
<dbReference type="Proteomes" id="UP000823614">
    <property type="component" value="Unassembled WGS sequence"/>
</dbReference>
<keyword evidence="5" id="KW-1133">Transmembrane helix</keyword>
<keyword evidence="5" id="KW-0812">Transmembrane</keyword>
<keyword evidence="3" id="KW-0732">Signal</keyword>
<dbReference type="EMBL" id="JADIMP010000034">
    <property type="protein sequence ID" value="MBO8441171.1"/>
    <property type="molecule type" value="Genomic_DNA"/>
</dbReference>
<feature type="non-terminal residue" evidence="7">
    <location>
        <position position="1"/>
    </location>
</feature>
<evidence type="ECO:0000256" key="4">
    <source>
        <dbReference type="ARBA" id="ARBA00023088"/>
    </source>
</evidence>
<reference evidence="7" key="1">
    <citation type="submission" date="2020-10" db="EMBL/GenBank/DDBJ databases">
        <authorList>
            <person name="Gilroy R."/>
        </authorList>
    </citation>
    <scope>NUCLEOTIDE SEQUENCE</scope>
    <source>
        <strain evidence="7">C6-149</strain>
    </source>
</reference>
<dbReference type="AlphaFoldDB" id="A0A9D9E4T7"/>
<feature type="transmembrane region" description="Helical" evidence="5">
    <location>
        <begin position="19"/>
        <end position="39"/>
    </location>
</feature>
<dbReference type="NCBIfam" id="TIGR01167">
    <property type="entry name" value="LPXTG_anchor"/>
    <property type="match status" value="1"/>
</dbReference>
<dbReference type="Pfam" id="PF00746">
    <property type="entry name" value="Gram_pos_anchor"/>
    <property type="match status" value="1"/>
</dbReference>
<evidence type="ECO:0000313" key="8">
    <source>
        <dbReference type="Proteomes" id="UP000823614"/>
    </source>
</evidence>
<dbReference type="InterPro" id="IPR019931">
    <property type="entry name" value="LPXTG_anchor"/>
</dbReference>
<comment type="caution">
    <text evidence="7">The sequence shown here is derived from an EMBL/GenBank/DDBJ whole genome shotgun (WGS) entry which is preliminary data.</text>
</comment>
<keyword evidence="5" id="KW-0472">Membrane</keyword>
<protein>
    <submittedName>
        <fullName evidence="7">LPXTG cell wall anchor domain-containing protein</fullName>
    </submittedName>
</protein>
<accession>A0A9D9E4T7</accession>
<evidence type="ECO:0000313" key="7">
    <source>
        <dbReference type="EMBL" id="MBO8441171.1"/>
    </source>
</evidence>
<evidence type="ECO:0000256" key="5">
    <source>
        <dbReference type="SAM" id="Phobius"/>
    </source>
</evidence>
<evidence type="ECO:0000256" key="2">
    <source>
        <dbReference type="ARBA" id="ARBA00022525"/>
    </source>
</evidence>
<evidence type="ECO:0000256" key="3">
    <source>
        <dbReference type="ARBA" id="ARBA00022729"/>
    </source>
</evidence>
<reference evidence="7" key="2">
    <citation type="journal article" date="2021" name="PeerJ">
        <title>Extensive microbial diversity within the chicken gut microbiome revealed by metagenomics and culture.</title>
        <authorList>
            <person name="Gilroy R."/>
            <person name="Ravi A."/>
            <person name="Getino M."/>
            <person name="Pursley I."/>
            <person name="Horton D.L."/>
            <person name="Alikhan N.F."/>
            <person name="Baker D."/>
            <person name="Gharbi K."/>
            <person name="Hall N."/>
            <person name="Watson M."/>
            <person name="Adriaenssens E.M."/>
            <person name="Foster-Nyarko E."/>
            <person name="Jarju S."/>
            <person name="Secka A."/>
            <person name="Antonio M."/>
            <person name="Oren A."/>
            <person name="Chaudhuri R.R."/>
            <person name="La Ragione R."/>
            <person name="Hildebrand F."/>
            <person name="Pallen M.J."/>
        </authorList>
    </citation>
    <scope>NUCLEOTIDE SEQUENCE</scope>
    <source>
        <strain evidence="7">C6-149</strain>
    </source>
</reference>
<gene>
    <name evidence="7" type="ORF">IAA89_01780</name>
</gene>
<evidence type="ECO:0000256" key="1">
    <source>
        <dbReference type="ARBA" id="ARBA00022512"/>
    </source>
</evidence>
<keyword evidence="2" id="KW-0964">Secreted</keyword>
<evidence type="ECO:0000259" key="6">
    <source>
        <dbReference type="Pfam" id="PF00746"/>
    </source>
</evidence>
<keyword evidence="4" id="KW-0572">Peptidoglycan-anchor</keyword>
<organism evidence="7 8">
    <name type="scientific">Candidatus Gallilactobacillus intestinavium</name>
    <dbReference type="NCBI Taxonomy" id="2840838"/>
    <lineage>
        <taxon>Bacteria</taxon>
        <taxon>Bacillati</taxon>
        <taxon>Bacillota</taxon>
        <taxon>Bacilli</taxon>
        <taxon>Lactobacillales</taxon>
        <taxon>Lactobacillaceae</taxon>
        <taxon>Lactobacillaceae incertae sedis</taxon>
        <taxon>Candidatus Gallilactobacillus</taxon>
    </lineage>
</organism>
<sequence>QQAGQKGNSQQKLPQTGEASSIVIVSLGVAMIVGLGVYLEKNK</sequence>
<feature type="domain" description="Gram-positive cocci surface proteins LPxTG" evidence="6">
    <location>
        <begin position="8"/>
        <end position="43"/>
    </location>
</feature>
<name>A0A9D9E4T7_9LACO</name>
<keyword evidence="1" id="KW-0134">Cell wall</keyword>